<dbReference type="SUPFAM" id="SSF57667">
    <property type="entry name" value="beta-beta-alpha zinc fingers"/>
    <property type="match status" value="3"/>
</dbReference>
<evidence type="ECO:0000256" key="1">
    <source>
        <dbReference type="PROSITE-ProRule" id="PRU00042"/>
    </source>
</evidence>
<evidence type="ECO:0000313" key="3">
    <source>
        <dbReference type="EMBL" id="KAK1383552.1"/>
    </source>
</evidence>
<keyword evidence="1" id="KW-0863">Zinc-finger</keyword>
<reference evidence="3" key="1">
    <citation type="submission" date="2023-02" db="EMBL/GenBank/DDBJ databases">
        <title>Genome of toxic invasive species Heracleum sosnowskyi carries increased number of genes despite the absence of recent whole-genome duplications.</title>
        <authorList>
            <person name="Schelkunov M."/>
            <person name="Shtratnikova V."/>
            <person name="Makarenko M."/>
            <person name="Klepikova A."/>
            <person name="Omelchenko D."/>
            <person name="Novikova G."/>
            <person name="Obukhova E."/>
            <person name="Bogdanov V."/>
            <person name="Penin A."/>
            <person name="Logacheva M."/>
        </authorList>
    </citation>
    <scope>NUCLEOTIDE SEQUENCE</scope>
    <source>
        <strain evidence="3">Hsosn_3</strain>
        <tissue evidence="3">Leaf</tissue>
    </source>
</reference>
<name>A0AAD8MSN3_9APIA</name>
<dbReference type="PROSITE" id="PS50157">
    <property type="entry name" value="ZINC_FINGER_C2H2_2"/>
    <property type="match status" value="5"/>
</dbReference>
<feature type="domain" description="C2H2-type" evidence="2">
    <location>
        <begin position="124"/>
        <end position="151"/>
    </location>
</feature>
<dbReference type="Proteomes" id="UP001237642">
    <property type="component" value="Unassembled WGS sequence"/>
</dbReference>
<accession>A0AAD8MSN3</accession>
<feature type="domain" description="C2H2-type" evidence="2">
    <location>
        <begin position="354"/>
        <end position="381"/>
    </location>
</feature>
<dbReference type="Pfam" id="PF13912">
    <property type="entry name" value="zf-C2H2_6"/>
    <property type="match status" value="5"/>
</dbReference>
<reference evidence="3" key="2">
    <citation type="submission" date="2023-05" db="EMBL/GenBank/DDBJ databases">
        <authorList>
            <person name="Schelkunov M.I."/>
        </authorList>
    </citation>
    <scope>NUCLEOTIDE SEQUENCE</scope>
    <source>
        <strain evidence="3">Hsosn_3</strain>
        <tissue evidence="3">Leaf</tissue>
    </source>
</reference>
<dbReference type="PROSITE" id="PS00028">
    <property type="entry name" value="ZINC_FINGER_C2H2_1"/>
    <property type="match status" value="5"/>
</dbReference>
<dbReference type="Gene3D" id="3.30.160.60">
    <property type="entry name" value="Classic Zinc Finger"/>
    <property type="match status" value="2"/>
</dbReference>
<dbReference type="SMART" id="SM00355">
    <property type="entry name" value="ZnF_C2H2"/>
    <property type="match status" value="5"/>
</dbReference>
<dbReference type="EMBL" id="JAUIZM010000005">
    <property type="protein sequence ID" value="KAK1383552.1"/>
    <property type="molecule type" value="Genomic_DNA"/>
</dbReference>
<keyword evidence="4" id="KW-1185">Reference proteome</keyword>
<dbReference type="AlphaFoldDB" id="A0AAD8MSN3"/>
<keyword evidence="1" id="KW-0479">Metal-binding</keyword>
<proteinExistence type="predicted"/>
<dbReference type="PANTHER" id="PTHR46869">
    <property type="entry name" value="C2H2-LIKE ZINC FINGER PROTEIN"/>
    <property type="match status" value="1"/>
</dbReference>
<comment type="caution">
    <text evidence="3">The sequence shown here is derived from an EMBL/GenBank/DDBJ whole genome shotgun (WGS) entry which is preliminary data.</text>
</comment>
<evidence type="ECO:0000259" key="2">
    <source>
        <dbReference type="PROSITE" id="PS50157"/>
    </source>
</evidence>
<feature type="domain" description="C2H2-type" evidence="2">
    <location>
        <begin position="92"/>
        <end position="114"/>
    </location>
</feature>
<evidence type="ECO:0000313" key="4">
    <source>
        <dbReference type="Proteomes" id="UP001237642"/>
    </source>
</evidence>
<dbReference type="InterPro" id="IPR013087">
    <property type="entry name" value="Znf_C2H2_type"/>
</dbReference>
<sequence>MKKDQERRFLCRFCKKGFASGNCLGGHMRGHLALISAEKCGENCDDDLGSEEEDLSTEIKVSVSSEIDVEACYGLRENPKKSWRCLDSDTVHVCKKCCREFSSLKSLAVHMRSHLIRGREDESAICKECGKSFGSLKALFGHMRCHPKQSRVFTEFSCEFVSPVRKKRSRTWYSRMIPILTESCSDVNESSTIAATEIDEVTEAANCLMMISRAYDGEVVVEDNDLGLEKLNSSKKSKLVDQDFELEVKSCDGYIQSGPDDSEVLKDSGRNSEFKCRTCDKVFHSIQALNGHQRIHRTYDSFTELKVECCKELTQTSFLSVPVVDPELESDKNLPEKETGVGIRSCDVKKSNCYECSTCFKVFKSGQALGGHKRAHYSGQNESRVKETLMDLELPHHIDIPAILKAVPASDVDLKPWWTANNHEFEPQAIFN</sequence>
<feature type="domain" description="C2H2-type" evidence="2">
    <location>
        <begin position="274"/>
        <end position="301"/>
    </location>
</feature>
<protein>
    <recommendedName>
        <fullName evidence="2">C2H2-type domain-containing protein</fullName>
    </recommendedName>
</protein>
<keyword evidence="1" id="KW-0862">Zinc</keyword>
<dbReference type="PANTHER" id="PTHR46869:SF7">
    <property type="entry name" value="ZINC FINGER PROTEIN ZAT9-LIKE"/>
    <property type="match status" value="1"/>
</dbReference>
<dbReference type="InterPro" id="IPR036236">
    <property type="entry name" value="Znf_C2H2_sf"/>
</dbReference>
<dbReference type="GO" id="GO:0008270">
    <property type="term" value="F:zinc ion binding"/>
    <property type="evidence" value="ECO:0007669"/>
    <property type="project" value="UniProtKB-KW"/>
</dbReference>
<organism evidence="3 4">
    <name type="scientific">Heracleum sosnowskyi</name>
    <dbReference type="NCBI Taxonomy" id="360622"/>
    <lineage>
        <taxon>Eukaryota</taxon>
        <taxon>Viridiplantae</taxon>
        <taxon>Streptophyta</taxon>
        <taxon>Embryophyta</taxon>
        <taxon>Tracheophyta</taxon>
        <taxon>Spermatophyta</taxon>
        <taxon>Magnoliopsida</taxon>
        <taxon>eudicotyledons</taxon>
        <taxon>Gunneridae</taxon>
        <taxon>Pentapetalae</taxon>
        <taxon>asterids</taxon>
        <taxon>campanulids</taxon>
        <taxon>Apiales</taxon>
        <taxon>Apiaceae</taxon>
        <taxon>Apioideae</taxon>
        <taxon>apioid superclade</taxon>
        <taxon>Tordylieae</taxon>
        <taxon>Tordyliinae</taxon>
        <taxon>Heracleum</taxon>
    </lineage>
</organism>
<gene>
    <name evidence="3" type="ORF">POM88_021287</name>
</gene>
<feature type="domain" description="C2H2-type" evidence="2">
    <location>
        <begin position="9"/>
        <end position="31"/>
    </location>
</feature>